<feature type="signal peptide" evidence="2">
    <location>
        <begin position="1"/>
        <end position="21"/>
    </location>
</feature>
<protein>
    <submittedName>
        <fullName evidence="3">Uncharacterized protein</fullName>
    </submittedName>
</protein>
<proteinExistence type="predicted"/>
<evidence type="ECO:0000256" key="1">
    <source>
        <dbReference type="SAM" id="MobiDB-lite"/>
    </source>
</evidence>
<sequence>MNKAFIALALILPLVSTSSYAAPSKAASKASSSANDTGNPFTPERNKAAGNLSTTLVTLQKMANGCSGKGELSEENIKKVQTRWQNQNKQYLAVHYDYVSGYIMAIKQFQGEESSKTALAEMTKFNNEQANAIVKTMIDKDGVDAACKKYFGILGSGAMDIKEGYPDFKIWKGMLEYSKKNTPAKK</sequence>
<gene>
    <name evidence="3" type="ORF">ABHF33_01320</name>
</gene>
<reference evidence="3" key="1">
    <citation type="submission" date="2024-05" db="EMBL/GenBank/DDBJ databases">
        <authorList>
            <person name="Yang L."/>
            <person name="Pan L."/>
        </authorList>
    </citation>
    <scope>NUCLEOTIDE SEQUENCE</scope>
    <source>
        <strain evidence="3">FCG-7</strain>
    </source>
</reference>
<evidence type="ECO:0000256" key="2">
    <source>
        <dbReference type="SAM" id="SignalP"/>
    </source>
</evidence>
<name>A0AAU7FAJ3_9NEIS</name>
<dbReference type="AlphaFoldDB" id="A0AAU7FAJ3"/>
<dbReference type="EMBL" id="CP157355">
    <property type="protein sequence ID" value="XBM00952.1"/>
    <property type="molecule type" value="Genomic_DNA"/>
</dbReference>
<dbReference type="RefSeq" id="WP_348945276.1">
    <property type="nucleotide sequence ID" value="NZ_CP157355.1"/>
</dbReference>
<dbReference type="KEGG" id="cmav:ABHF33_01320"/>
<feature type="chain" id="PRO_5043828990" evidence="2">
    <location>
        <begin position="22"/>
        <end position="186"/>
    </location>
</feature>
<accession>A0AAU7FAJ3</accession>
<evidence type="ECO:0000313" key="3">
    <source>
        <dbReference type="EMBL" id="XBM00952.1"/>
    </source>
</evidence>
<keyword evidence="2" id="KW-0732">Signal</keyword>
<feature type="region of interest" description="Disordered" evidence="1">
    <location>
        <begin position="28"/>
        <end position="47"/>
    </location>
</feature>
<organism evidence="3">
    <name type="scientific">Chitinibacter mangrovi</name>
    <dbReference type="NCBI Taxonomy" id="3153927"/>
    <lineage>
        <taxon>Bacteria</taxon>
        <taxon>Pseudomonadati</taxon>
        <taxon>Pseudomonadota</taxon>
        <taxon>Betaproteobacteria</taxon>
        <taxon>Neisseriales</taxon>
        <taxon>Chitinibacteraceae</taxon>
        <taxon>Chitinibacter</taxon>
    </lineage>
</organism>